<keyword evidence="1" id="KW-1133">Transmembrane helix</keyword>
<evidence type="ECO:0000313" key="3">
    <source>
        <dbReference type="Proteomes" id="UP001500888"/>
    </source>
</evidence>
<keyword evidence="3" id="KW-1185">Reference proteome</keyword>
<keyword evidence="1" id="KW-0812">Transmembrane</keyword>
<feature type="transmembrane region" description="Helical" evidence="1">
    <location>
        <begin position="49"/>
        <end position="69"/>
    </location>
</feature>
<dbReference type="RefSeq" id="WP_344943023.1">
    <property type="nucleotide sequence ID" value="NZ_BAAAZR010000010.1"/>
</dbReference>
<dbReference type="EMBL" id="BAAAZR010000010">
    <property type="protein sequence ID" value="GAA3818271.1"/>
    <property type="molecule type" value="Genomic_DNA"/>
</dbReference>
<keyword evidence="1" id="KW-0472">Membrane</keyword>
<comment type="caution">
    <text evidence="2">The sequence shown here is derived from an EMBL/GenBank/DDBJ whole genome shotgun (WGS) entry which is preliminary data.</text>
</comment>
<accession>A0ABP7IH24</accession>
<gene>
    <name evidence="2" type="ORF">GCM10022226_43530</name>
</gene>
<evidence type="ECO:0000313" key="2">
    <source>
        <dbReference type="EMBL" id="GAA3818271.1"/>
    </source>
</evidence>
<reference evidence="3" key="1">
    <citation type="journal article" date="2019" name="Int. J. Syst. Evol. Microbiol.">
        <title>The Global Catalogue of Microorganisms (GCM) 10K type strain sequencing project: providing services to taxonomists for standard genome sequencing and annotation.</title>
        <authorList>
            <consortium name="The Broad Institute Genomics Platform"/>
            <consortium name="The Broad Institute Genome Sequencing Center for Infectious Disease"/>
            <person name="Wu L."/>
            <person name="Ma J."/>
        </authorList>
    </citation>
    <scope>NUCLEOTIDE SEQUENCE [LARGE SCALE GENOMIC DNA]</scope>
    <source>
        <strain evidence="3">JCM 16908</strain>
    </source>
</reference>
<feature type="transmembrane region" description="Helical" evidence="1">
    <location>
        <begin position="21"/>
        <end position="43"/>
    </location>
</feature>
<feature type="transmembrane region" description="Helical" evidence="1">
    <location>
        <begin position="101"/>
        <end position="120"/>
    </location>
</feature>
<organism evidence="2 3">
    <name type="scientific">Sphaerisporangium flaviroseum</name>
    <dbReference type="NCBI Taxonomy" id="509199"/>
    <lineage>
        <taxon>Bacteria</taxon>
        <taxon>Bacillati</taxon>
        <taxon>Actinomycetota</taxon>
        <taxon>Actinomycetes</taxon>
        <taxon>Streptosporangiales</taxon>
        <taxon>Streptosporangiaceae</taxon>
        <taxon>Sphaerisporangium</taxon>
    </lineage>
</organism>
<evidence type="ECO:0000256" key="1">
    <source>
        <dbReference type="SAM" id="Phobius"/>
    </source>
</evidence>
<dbReference type="Proteomes" id="UP001500888">
    <property type="component" value="Unassembled WGS sequence"/>
</dbReference>
<name>A0ABP7IH24_9ACTN</name>
<protein>
    <submittedName>
        <fullName evidence="2">Uncharacterized protein</fullName>
    </submittedName>
</protein>
<sequence>MSEPHKVDLMPREVTTARWVMWVQVALSLLALVLLGFALTSAIDLSGGGLLLLLGLGIVTTILLGVLAARYPSRRRWVRITAFVVEGLLILDWGYNVASDFTVTSLFNVILPVIVVILLSRPAASAWFDR</sequence>
<proteinExistence type="predicted"/>